<evidence type="ECO:0000313" key="2">
    <source>
        <dbReference type="Proteomes" id="UP000827872"/>
    </source>
</evidence>
<reference evidence="1" key="1">
    <citation type="submission" date="2021-08" db="EMBL/GenBank/DDBJ databases">
        <title>The first chromosome-level gecko genome reveals the dynamic sex chromosomes of Neotropical dwarf geckos (Sphaerodactylidae: Sphaerodactylus).</title>
        <authorList>
            <person name="Pinto B.J."/>
            <person name="Keating S.E."/>
            <person name="Gamble T."/>
        </authorList>
    </citation>
    <scope>NUCLEOTIDE SEQUENCE</scope>
    <source>
        <strain evidence="1">TG3544</strain>
    </source>
</reference>
<sequence>MRLDSIVRIEFLWYWLDGTGHWIEYGKKHSEHCPATVSSSDLEAAFLADQRGIVFFRAGSQLYELNFRDMVQRNLYYRTQRKVCRWPRLVFFGGEQTHGKGCLLELSSLPFHLFPSSWDHSALPDIGYKNTSGEIKVVNSKWKDKSQSLRQKEQMKKKNGGKEVDERLLFHGTSTSHLHEICGQNFDWRICGTHGTLYGKGSYFAKDAIYSHRYCKSDSRFQMMFVARVLVGDYIQGNVAYLRPPHRPDQRNSFYDSCVDILLDPSIFVIFEKHQIYPEYIIEYRQASQCTIM</sequence>
<proteinExistence type="predicted"/>
<protein>
    <submittedName>
        <fullName evidence="1">Uncharacterized protein</fullName>
    </submittedName>
</protein>
<gene>
    <name evidence="1" type="ORF">K3G42_012362</name>
</gene>
<organism evidence="1 2">
    <name type="scientific">Sphaerodactylus townsendi</name>
    <dbReference type="NCBI Taxonomy" id="933632"/>
    <lineage>
        <taxon>Eukaryota</taxon>
        <taxon>Metazoa</taxon>
        <taxon>Chordata</taxon>
        <taxon>Craniata</taxon>
        <taxon>Vertebrata</taxon>
        <taxon>Euteleostomi</taxon>
        <taxon>Lepidosauria</taxon>
        <taxon>Squamata</taxon>
        <taxon>Bifurcata</taxon>
        <taxon>Gekkota</taxon>
        <taxon>Sphaerodactylidae</taxon>
        <taxon>Sphaerodactylus</taxon>
    </lineage>
</organism>
<keyword evidence="2" id="KW-1185">Reference proteome</keyword>
<evidence type="ECO:0000313" key="1">
    <source>
        <dbReference type="EMBL" id="KAH8006741.1"/>
    </source>
</evidence>
<accession>A0ACB8FNK2</accession>
<dbReference type="EMBL" id="CM037619">
    <property type="protein sequence ID" value="KAH8006741.1"/>
    <property type="molecule type" value="Genomic_DNA"/>
</dbReference>
<name>A0ACB8FNK2_9SAUR</name>
<comment type="caution">
    <text evidence="1">The sequence shown here is derived from an EMBL/GenBank/DDBJ whole genome shotgun (WGS) entry which is preliminary data.</text>
</comment>
<dbReference type="Proteomes" id="UP000827872">
    <property type="component" value="Linkage Group LG06"/>
</dbReference>